<dbReference type="Proteomes" id="UP000262917">
    <property type="component" value="Unassembled WGS sequence"/>
</dbReference>
<dbReference type="CDD" id="cd00865">
    <property type="entry name" value="PEBP_bact_arch"/>
    <property type="match status" value="1"/>
</dbReference>
<evidence type="ECO:0000313" key="1">
    <source>
        <dbReference type="EMBL" id="RFP60941.1"/>
    </source>
</evidence>
<name>A0A372DMW2_9GAMM</name>
<accession>A0A372DMW2</accession>
<dbReference type="EMBL" id="QVPD01000005">
    <property type="protein sequence ID" value="RFP60941.1"/>
    <property type="molecule type" value="Genomic_DNA"/>
</dbReference>
<reference evidence="1 2" key="1">
    <citation type="submission" date="2018-08" db="EMBL/GenBank/DDBJ databases">
        <title>Lysobacter weifangensis sp. nov., a new member of the family 'Xanthomonadaceae', isolated from soil in a farmland.</title>
        <authorList>
            <person name="Zhao H."/>
        </authorList>
    </citation>
    <scope>NUCLEOTIDE SEQUENCE [LARGE SCALE GENOMIC DNA]</scope>
    <source>
        <strain evidence="1 2">WF-2</strain>
    </source>
</reference>
<dbReference type="Gene3D" id="3.90.280.10">
    <property type="entry name" value="PEBP-like"/>
    <property type="match status" value="1"/>
</dbReference>
<dbReference type="PANTHER" id="PTHR30289">
    <property type="entry name" value="UNCHARACTERIZED PROTEIN YBCL-RELATED"/>
    <property type="match status" value="1"/>
</dbReference>
<comment type="caution">
    <text evidence="1">The sequence shown here is derived from an EMBL/GenBank/DDBJ whole genome shotgun (WGS) entry which is preliminary data.</text>
</comment>
<proteinExistence type="predicted"/>
<evidence type="ECO:0000313" key="2">
    <source>
        <dbReference type="Proteomes" id="UP000262917"/>
    </source>
</evidence>
<organism evidence="1 2">
    <name type="scientific">Cognatiluteimonas weifangensis</name>
    <dbReference type="NCBI Taxonomy" id="2303539"/>
    <lineage>
        <taxon>Bacteria</taxon>
        <taxon>Pseudomonadati</taxon>
        <taxon>Pseudomonadota</taxon>
        <taxon>Gammaproteobacteria</taxon>
        <taxon>Lysobacterales</taxon>
        <taxon>Lysobacteraceae</taxon>
        <taxon>Cognatiluteimonas</taxon>
    </lineage>
</organism>
<dbReference type="InterPro" id="IPR005247">
    <property type="entry name" value="YbhB_YbcL/LppC-like"/>
</dbReference>
<sequence>MSMVLTSPAFAAHAAIPARHTCDGVDVSPPLRWSGVPAATRSLALVVDDPDAPDPAAPQRTWVHWVLYDLPPTSAGLAEGVAAAQLPPGTRQGSNDWHRSGYGGPCPPIGRHRYFFRLYALDSVLPDLRQPDKARLLAAMEGHVLAHAELVGTYQRGD</sequence>
<dbReference type="RefSeq" id="WP_117202550.1">
    <property type="nucleotide sequence ID" value="NZ_JBHTBK010000038.1"/>
</dbReference>
<dbReference type="AlphaFoldDB" id="A0A372DMW2"/>
<protein>
    <submittedName>
        <fullName evidence="1">YbhB/YbcL family Raf kinase inhibitor-like protein</fullName>
    </submittedName>
</protein>
<dbReference type="InterPro" id="IPR008914">
    <property type="entry name" value="PEBP"/>
</dbReference>
<dbReference type="NCBIfam" id="TIGR00481">
    <property type="entry name" value="YbhB/YbcL family Raf kinase inhibitor-like protein"/>
    <property type="match status" value="1"/>
</dbReference>
<gene>
    <name evidence="1" type="ORF">D0Y53_07110</name>
</gene>
<dbReference type="PANTHER" id="PTHR30289:SF1">
    <property type="entry name" value="PEBP (PHOSPHATIDYLETHANOLAMINE-BINDING PROTEIN) FAMILY PROTEIN"/>
    <property type="match status" value="1"/>
</dbReference>
<dbReference type="OrthoDB" id="9797506at2"/>
<dbReference type="SUPFAM" id="SSF49777">
    <property type="entry name" value="PEBP-like"/>
    <property type="match status" value="1"/>
</dbReference>
<dbReference type="InterPro" id="IPR036610">
    <property type="entry name" value="PEBP-like_sf"/>
</dbReference>
<keyword evidence="2" id="KW-1185">Reference proteome</keyword>
<dbReference type="Pfam" id="PF01161">
    <property type="entry name" value="PBP"/>
    <property type="match status" value="1"/>
</dbReference>